<name>A0AAW0PH58_9GOBI</name>
<protein>
    <submittedName>
        <fullName evidence="1">Uncharacterized protein</fullName>
    </submittedName>
</protein>
<evidence type="ECO:0000313" key="1">
    <source>
        <dbReference type="EMBL" id="KAK7922239.1"/>
    </source>
</evidence>
<organism evidence="1 2">
    <name type="scientific">Mugilogobius chulae</name>
    <name type="common">yellowstripe goby</name>
    <dbReference type="NCBI Taxonomy" id="88201"/>
    <lineage>
        <taxon>Eukaryota</taxon>
        <taxon>Metazoa</taxon>
        <taxon>Chordata</taxon>
        <taxon>Craniata</taxon>
        <taxon>Vertebrata</taxon>
        <taxon>Euteleostomi</taxon>
        <taxon>Actinopterygii</taxon>
        <taxon>Neopterygii</taxon>
        <taxon>Teleostei</taxon>
        <taxon>Neoteleostei</taxon>
        <taxon>Acanthomorphata</taxon>
        <taxon>Gobiaria</taxon>
        <taxon>Gobiiformes</taxon>
        <taxon>Gobioidei</taxon>
        <taxon>Gobiidae</taxon>
        <taxon>Gobionellinae</taxon>
        <taxon>Mugilogobius</taxon>
    </lineage>
</organism>
<dbReference type="EMBL" id="JBBPFD010000006">
    <property type="protein sequence ID" value="KAK7922239.1"/>
    <property type="molecule type" value="Genomic_DNA"/>
</dbReference>
<keyword evidence="2" id="KW-1185">Reference proteome</keyword>
<evidence type="ECO:0000313" key="2">
    <source>
        <dbReference type="Proteomes" id="UP001460270"/>
    </source>
</evidence>
<accession>A0AAW0PH58</accession>
<sequence>MLDNDLPGRRVIIIIWSWDDSSGHWTTPSTLGLCSDLGAPSRTTTKYSFFGSSCYTSRCSEFGLHVLRCSTSRCSTVAGAVLHTGMLPSFLLGSVPTTSQIQAAEFLGLLHHERQLLQQRGSASSTARGSVSAVGRFLPSAIGKQFD</sequence>
<dbReference type="Proteomes" id="UP001460270">
    <property type="component" value="Unassembled WGS sequence"/>
</dbReference>
<gene>
    <name evidence="1" type="ORF">WMY93_009141</name>
</gene>
<proteinExistence type="predicted"/>
<reference evidence="2" key="1">
    <citation type="submission" date="2024-04" db="EMBL/GenBank/DDBJ databases">
        <title>Salinicola lusitanus LLJ914,a marine bacterium isolated from the Okinawa Trough.</title>
        <authorList>
            <person name="Li J."/>
        </authorList>
    </citation>
    <scope>NUCLEOTIDE SEQUENCE [LARGE SCALE GENOMIC DNA]</scope>
</reference>
<dbReference type="AlphaFoldDB" id="A0AAW0PH58"/>
<comment type="caution">
    <text evidence="1">The sequence shown here is derived from an EMBL/GenBank/DDBJ whole genome shotgun (WGS) entry which is preliminary data.</text>
</comment>